<dbReference type="RefSeq" id="WP_215620141.1">
    <property type="nucleotide sequence ID" value="NZ_CP076134.1"/>
</dbReference>
<comment type="similarity">
    <text evidence="1">Belongs to the short-chain dehydrogenases/reductases (SDR) family.</text>
</comment>
<dbReference type="EMBL" id="CP076134">
    <property type="protein sequence ID" value="QWG11244.1"/>
    <property type="molecule type" value="Genomic_DNA"/>
</dbReference>
<sequence>MQDVMSLEGKTVVVTGTEQGIGRAIATLAVELGARVIGVDLNGDKLNAFAASMNGRLLPYVGSVADPEFTEATVRDVTARIGAIHGLVNNAGITRVAMIEKMTLQQWNEVIAVHLTGAFLWTQAVGRIMVAQGKADRPSPGSIVNISSDAGRAGSIGQINYAAAKSGLLGMTMSTAKEWSKFGVRTNSVCFGVVETPMTETIRGDKFREGILARIPMGRWSQPEEAAKPVCFLLSDGASYITGQHIAVDGGFHISV</sequence>
<gene>
    <name evidence="4" type="ORF">KMZ29_15945</name>
</gene>
<dbReference type="SUPFAM" id="SSF51735">
    <property type="entry name" value="NAD(P)-binding Rossmann-fold domains"/>
    <property type="match status" value="1"/>
</dbReference>
<evidence type="ECO:0000259" key="3">
    <source>
        <dbReference type="SMART" id="SM00822"/>
    </source>
</evidence>
<dbReference type="FunFam" id="3.40.50.720:FF:000173">
    <property type="entry name" value="3-oxoacyl-[acyl-carrier protein] reductase"/>
    <property type="match status" value="1"/>
</dbReference>
<dbReference type="PANTHER" id="PTHR42760">
    <property type="entry name" value="SHORT-CHAIN DEHYDROGENASES/REDUCTASES FAMILY MEMBER"/>
    <property type="match status" value="1"/>
</dbReference>
<dbReference type="Gene3D" id="3.40.50.720">
    <property type="entry name" value="NAD(P)-binding Rossmann-like Domain"/>
    <property type="match status" value="1"/>
</dbReference>
<dbReference type="InterPro" id="IPR036291">
    <property type="entry name" value="NAD(P)-bd_dom_sf"/>
</dbReference>
<accession>A0A975NB24</accession>
<feature type="domain" description="Ketoreductase" evidence="3">
    <location>
        <begin position="10"/>
        <end position="197"/>
    </location>
</feature>
<protein>
    <submittedName>
        <fullName evidence="4">SDR family oxidoreductase</fullName>
    </submittedName>
</protein>
<dbReference type="InterPro" id="IPR002347">
    <property type="entry name" value="SDR_fam"/>
</dbReference>
<organism evidence="4 5">
    <name type="scientific">Bradyrhizobium sediminis</name>
    <dbReference type="NCBI Taxonomy" id="2840469"/>
    <lineage>
        <taxon>Bacteria</taxon>
        <taxon>Pseudomonadati</taxon>
        <taxon>Pseudomonadota</taxon>
        <taxon>Alphaproteobacteria</taxon>
        <taxon>Hyphomicrobiales</taxon>
        <taxon>Nitrobacteraceae</taxon>
        <taxon>Bradyrhizobium</taxon>
    </lineage>
</organism>
<dbReference type="GO" id="GO:0030497">
    <property type="term" value="P:fatty acid elongation"/>
    <property type="evidence" value="ECO:0007669"/>
    <property type="project" value="TreeGrafter"/>
</dbReference>
<dbReference type="Pfam" id="PF13561">
    <property type="entry name" value="adh_short_C2"/>
    <property type="match status" value="1"/>
</dbReference>
<dbReference type="InterPro" id="IPR020904">
    <property type="entry name" value="Sc_DH/Rdtase_CS"/>
</dbReference>
<evidence type="ECO:0000256" key="1">
    <source>
        <dbReference type="ARBA" id="ARBA00006484"/>
    </source>
</evidence>
<keyword evidence="2" id="KW-0560">Oxidoreductase</keyword>
<dbReference type="GO" id="GO:0016616">
    <property type="term" value="F:oxidoreductase activity, acting on the CH-OH group of donors, NAD or NADP as acceptor"/>
    <property type="evidence" value="ECO:0007669"/>
    <property type="project" value="UniProtKB-ARBA"/>
</dbReference>
<dbReference type="PROSITE" id="PS00061">
    <property type="entry name" value="ADH_SHORT"/>
    <property type="match status" value="1"/>
</dbReference>
<dbReference type="PANTHER" id="PTHR42760:SF135">
    <property type="entry name" value="BLL7886 PROTEIN"/>
    <property type="match status" value="1"/>
</dbReference>
<dbReference type="SMART" id="SM00822">
    <property type="entry name" value="PKS_KR"/>
    <property type="match status" value="1"/>
</dbReference>
<evidence type="ECO:0000313" key="5">
    <source>
        <dbReference type="Proteomes" id="UP000680839"/>
    </source>
</evidence>
<name>A0A975NB24_9BRAD</name>
<dbReference type="PRINTS" id="PR00080">
    <property type="entry name" value="SDRFAMILY"/>
</dbReference>
<dbReference type="InterPro" id="IPR057326">
    <property type="entry name" value="KR_dom"/>
</dbReference>
<dbReference type="Proteomes" id="UP000680839">
    <property type="component" value="Chromosome"/>
</dbReference>
<dbReference type="AlphaFoldDB" id="A0A975NB24"/>
<reference evidence="4" key="1">
    <citation type="submission" date="2021-06" db="EMBL/GenBank/DDBJ databases">
        <title>Bradyrhizobium sp. S2-20-1 Genome sequencing.</title>
        <authorList>
            <person name="Jin L."/>
        </authorList>
    </citation>
    <scope>NUCLEOTIDE SEQUENCE</scope>
    <source>
        <strain evidence="4">S2-20-1</strain>
    </source>
</reference>
<dbReference type="PRINTS" id="PR00081">
    <property type="entry name" value="GDHRDH"/>
</dbReference>
<proteinExistence type="inferred from homology"/>
<evidence type="ECO:0000313" key="4">
    <source>
        <dbReference type="EMBL" id="QWG11244.1"/>
    </source>
</evidence>
<evidence type="ECO:0000256" key="2">
    <source>
        <dbReference type="ARBA" id="ARBA00023002"/>
    </source>
</evidence>